<dbReference type="RefSeq" id="WP_369244388.1">
    <property type="nucleotide sequence ID" value="NZ_CP163443.1"/>
</dbReference>
<dbReference type="EMBL" id="CP163443">
    <property type="protein sequence ID" value="XDQ51047.1"/>
    <property type="molecule type" value="Genomic_DNA"/>
</dbReference>
<feature type="region of interest" description="Disordered" evidence="1">
    <location>
        <begin position="70"/>
        <end position="92"/>
    </location>
</feature>
<protein>
    <submittedName>
        <fullName evidence="2">Uncharacterized protein</fullName>
    </submittedName>
</protein>
<proteinExistence type="predicted"/>
<evidence type="ECO:0000313" key="2">
    <source>
        <dbReference type="EMBL" id="XDQ51047.1"/>
    </source>
</evidence>
<gene>
    <name evidence="2" type="ORF">AB5J53_04835</name>
</gene>
<evidence type="ECO:0000256" key="1">
    <source>
        <dbReference type="SAM" id="MobiDB-lite"/>
    </source>
</evidence>
<dbReference type="AlphaFoldDB" id="A0AB39R7M7"/>
<sequence>MNSSEETQRQWQLSCLATESLRYLQLKEALGQPPTAKEFGAQRLTWPWPGEEAEGWPILQRVLATLTRTSLAPATTHSPTSPLPGEESRTLQLRTKRATEAIRTEPTTVRITCPGAPVDVPAVGEGITLGWFVGSVKRAL</sequence>
<reference evidence="2" key="1">
    <citation type="submission" date="2024-07" db="EMBL/GenBank/DDBJ databases">
        <authorList>
            <person name="Yu S.T."/>
        </authorList>
    </citation>
    <scope>NUCLEOTIDE SEQUENCE</scope>
    <source>
        <strain evidence="2">R41</strain>
    </source>
</reference>
<organism evidence="2">
    <name type="scientific">Streptomyces sp. R41</name>
    <dbReference type="NCBI Taxonomy" id="3238632"/>
    <lineage>
        <taxon>Bacteria</taxon>
        <taxon>Bacillati</taxon>
        <taxon>Actinomycetota</taxon>
        <taxon>Actinomycetes</taxon>
        <taxon>Kitasatosporales</taxon>
        <taxon>Streptomycetaceae</taxon>
        <taxon>Streptomyces</taxon>
    </lineage>
</organism>
<accession>A0AB39R7M7</accession>
<feature type="compositionally biased region" description="Polar residues" evidence="1">
    <location>
        <begin position="70"/>
        <end position="80"/>
    </location>
</feature>
<name>A0AB39R7M7_9ACTN</name>